<evidence type="ECO:0000256" key="1">
    <source>
        <dbReference type="ARBA" id="ARBA00010228"/>
    </source>
</evidence>
<dbReference type="GO" id="GO:0003735">
    <property type="term" value="F:structural constituent of ribosome"/>
    <property type="evidence" value="ECO:0007669"/>
    <property type="project" value="InterPro"/>
</dbReference>
<dbReference type="Gene3D" id="3.30.1230.20">
    <property type="match status" value="1"/>
</dbReference>
<reference evidence="4" key="5">
    <citation type="submission" date="2025-09" db="UniProtKB">
        <authorList>
            <consortium name="Ensembl"/>
        </authorList>
    </citation>
    <scope>IDENTIFICATION</scope>
</reference>
<protein>
    <submittedName>
        <fullName evidence="4">Uncharacterized protein</fullName>
    </submittedName>
</protein>
<reference evidence="4" key="4">
    <citation type="submission" date="2025-08" db="UniProtKB">
        <authorList>
            <consortium name="Ensembl"/>
        </authorList>
    </citation>
    <scope>IDENTIFICATION</scope>
</reference>
<keyword evidence="5" id="KW-1185">Reference proteome</keyword>
<reference evidence="4 5" key="2">
    <citation type="journal article" date="2018" name="Annu Rev Anim Biosci">
        <title>Bat Biology, Genomes, and the Bat1K Project: To Generate Chromosome-Level Genomes for All Living Bat Species.</title>
        <authorList>
            <person name="Teeling E.C."/>
            <person name="Vernes S.C."/>
            <person name="Davalos L.M."/>
            <person name="Ray D.A."/>
            <person name="Gilbert M.T.P."/>
            <person name="Myers E."/>
        </authorList>
    </citation>
    <scope>NUCLEOTIDE SEQUENCE</scope>
</reference>
<dbReference type="GO" id="GO:0005840">
    <property type="term" value="C:ribosome"/>
    <property type="evidence" value="ECO:0007669"/>
    <property type="project" value="UniProtKB-KW"/>
</dbReference>
<dbReference type="Ensembl" id="ENSRFET00010028685.1">
    <property type="protein sequence ID" value="ENSRFEP00010026399.1"/>
    <property type="gene ID" value="ENSRFEG00010017541.1"/>
</dbReference>
<dbReference type="Proteomes" id="UP000472240">
    <property type="component" value="Chromosome 22"/>
</dbReference>
<dbReference type="Pfam" id="PF01249">
    <property type="entry name" value="Ribosomal_S21e"/>
    <property type="match status" value="1"/>
</dbReference>
<evidence type="ECO:0000313" key="5">
    <source>
        <dbReference type="Proteomes" id="UP000472240"/>
    </source>
</evidence>
<reference evidence="5" key="3">
    <citation type="submission" date="2018-12" db="EMBL/GenBank/DDBJ databases">
        <title>G10K-VGP greater horseshoe bat female genome, primary haplotype.</title>
        <authorList>
            <person name="Teeling E."/>
            <person name="Myers G."/>
            <person name="Vernes S."/>
            <person name="Pippel M."/>
            <person name="Winkler S."/>
            <person name="Fedrigo O."/>
            <person name="Rhie A."/>
            <person name="Koren S."/>
            <person name="Phillippy A."/>
            <person name="Lewin H."/>
            <person name="Damas J."/>
            <person name="Howe K."/>
            <person name="Mountcastle J."/>
            <person name="Jarvis E.D."/>
        </authorList>
    </citation>
    <scope>NUCLEOTIDE SEQUENCE [LARGE SCALE GENOMIC DNA]</scope>
</reference>
<keyword evidence="3" id="KW-0687">Ribonucleoprotein</keyword>
<evidence type="ECO:0000256" key="3">
    <source>
        <dbReference type="ARBA" id="ARBA00023274"/>
    </source>
</evidence>
<proteinExistence type="inferred from homology"/>
<reference evidence="4 5" key="1">
    <citation type="journal article" date="2015" name="Annu Rev Anim Biosci">
        <title>The Genome 10K Project: a way forward.</title>
        <authorList>
            <person name="Koepfli K.P."/>
            <person name="Paten B."/>
            <person name="O'Brien S.J."/>
            <person name="Koepfli K.P."/>
            <person name="Paten B."/>
            <person name="Antunes A."/>
            <person name="Belov K."/>
            <person name="Bustamante C."/>
            <person name="Castoe T.A."/>
            <person name="Clawson H."/>
            <person name="Crawford A.J."/>
            <person name="Diekhans M."/>
            <person name="Distel D."/>
            <person name="Durbin R."/>
            <person name="Earl D."/>
            <person name="Fujita M.K."/>
            <person name="Gamble T."/>
            <person name="Georges A."/>
            <person name="Gemmell N."/>
            <person name="Gilbert M.T."/>
            <person name="Graves J.M."/>
            <person name="Green R.E."/>
            <person name="Hickey G."/>
            <person name="Jarvis E.D."/>
            <person name="Johnson W."/>
            <person name="Komissarov A."/>
            <person name="Korf I."/>
            <person name="Kuhn R."/>
            <person name="Larkin D.M."/>
            <person name="Lewin H."/>
            <person name="Lopez J.V."/>
            <person name="Ma J."/>
            <person name="Marques-Bonet T."/>
            <person name="Miller W."/>
            <person name="Murphy R."/>
            <person name="Pevzner P."/>
            <person name="Shapiro B."/>
            <person name="Steiner C."/>
            <person name="Tamazian G."/>
            <person name="Venkatesh B."/>
            <person name="Wang J."/>
            <person name="Wayne R."/>
            <person name="Wiley E."/>
            <person name="Yang H."/>
            <person name="Zhang G."/>
            <person name="Haussler D."/>
            <person name="Ryder O."/>
            <person name="O'Brien S.J."/>
        </authorList>
    </citation>
    <scope>NUCLEOTIDE SEQUENCE</scope>
</reference>
<dbReference type="GO" id="GO:1990904">
    <property type="term" value="C:ribonucleoprotein complex"/>
    <property type="evidence" value="ECO:0007669"/>
    <property type="project" value="UniProtKB-KW"/>
</dbReference>
<dbReference type="AlphaFoldDB" id="A0A671FRQ6"/>
<keyword evidence="2" id="KW-0689">Ribosomal protein</keyword>
<dbReference type="InterPro" id="IPR001931">
    <property type="entry name" value="Ribosomal_eS21"/>
</dbReference>
<sequence length="80" mass="8748">RWNDMTWGESLHLDMLWKCSASNVSLGAKDHASTQMNMAEVDKDIPEDLCIALNHVCPVATGLIQSFHGGILISHSSQLA</sequence>
<name>A0A671FRQ6_RHIFE</name>
<dbReference type="GO" id="GO:0006412">
    <property type="term" value="P:translation"/>
    <property type="evidence" value="ECO:0007669"/>
    <property type="project" value="InterPro"/>
</dbReference>
<dbReference type="InterPro" id="IPR038579">
    <property type="entry name" value="Ribosomal_eS21_sf"/>
</dbReference>
<dbReference type="InParanoid" id="A0A671FRQ6"/>
<evidence type="ECO:0000256" key="2">
    <source>
        <dbReference type="ARBA" id="ARBA00022980"/>
    </source>
</evidence>
<organism evidence="4 5">
    <name type="scientific">Rhinolophus ferrumequinum</name>
    <name type="common">Greater horseshoe bat</name>
    <dbReference type="NCBI Taxonomy" id="59479"/>
    <lineage>
        <taxon>Eukaryota</taxon>
        <taxon>Metazoa</taxon>
        <taxon>Chordata</taxon>
        <taxon>Craniata</taxon>
        <taxon>Vertebrata</taxon>
        <taxon>Euteleostomi</taxon>
        <taxon>Mammalia</taxon>
        <taxon>Eutheria</taxon>
        <taxon>Laurasiatheria</taxon>
        <taxon>Chiroptera</taxon>
        <taxon>Yinpterochiroptera</taxon>
        <taxon>Rhinolophoidea</taxon>
        <taxon>Rhinolophidae</taxon>
        <taxon>Rhinolophinae</taxon>
        <taxon>Rhinolophus</taxon>
    </lineage>
</organism>
<comment type="similarity">
    <text evidence="1">Belongs to the eukaryotic ribosomal protein eS21 family.</text>
</comment>
<evidence type="ECO:0000313" key="4">
    <source>
        <dbReference type="Ensembl" id="ENSRFEP00010026399.1"/>
    </source>
</evidence>
<accession>A0A671FRQ6</accession>